<reference evidence="1" key="1">
    <citation type="submission" date="2020-11" db="EMBL/GenBank/DDBJ databases">
        <authorList>
            <person name="Tran Van P."/>
        </authorList>
    </citation>
    <scope>NUCLEOTIDE SEQUENCE</scope>
</reference>
<gene>
    <name evidence="1" type="ORF">TPSB3V08_LOCUS8030</name>
</gene>
<organism evidence="1">
    <name type="scientific">Timema poppense</name>
    <name type="common">Walking stick</name>
    <dbReference type="NCBI Taxonomy" id="170557"/>
    <lineage>
        <taxon>Eukaryota</taxon>
        <taxon>Metazoa</taxon>
        <taxon>Ecdysozoa</taxon>
        <taxon>Arthropoda</taxon>
        <taxon>Hexapoda</taxon>
        <taxon>Insecta</taxon>
        <taxon>Pterygota</taxon>
        <taxon>Neoptera</taxon>
        <taxon>Polyneoptera</taxon>
        <taxon>Phasmatodea</taxon>
        <taxon>Timematodea</taxon>
        <taxon>Timematoidea</taxon>
        <taxon>Timematidae</taxon>
        <taxon>Timema</taxon>
    </lineage>
</organism>
<dbReference type="AlphaFoldDB" id="A0A7R9DDC7"/>
<evidence type="ECO:0000313" key="1">
    <source>
        <dbReference type="EMBL" id="CAD7411698.1"/>
    </source>
</evidence>
<accession>A0A7R9DDC7</accession>
<proteinExistence type="predicted"/>
<name>A0A7R9DDC7_TIMPO</name>
<sequence>MEHFADSEMAEAHLAYGTGESLKMYGNQCIKAVCNVTKSKRATLPFGQELGYHSFRERSVPLYLKLVYTPNDQVATDPMGNLSQAPPSSPLVVHLPDDPSLNKEGPSCGIPSSLGPSLPRAVARSRLSEFLNVTFNSSFHQSSRASPASVLIGRELAHSLLAMWGSDQLLVYSSAQPHANRCKKAFRCLKRAQKKVASIYNKAKTPPTFTGGSTTLASTSPWMLHVLRLVCKDKIVQRDLVW</sequence>
<protein>
    <submittedName>
        <fullName evidence="1">Uncharacterized protein</fullName>
    </submittedName>
</protein>
<dbReference type="EMBL" id="OD005505">
    <property type="protein sequence ID" value="CAD7411698.1"/>
    <property type="molecule type" value="Genomic_DNA"/>
</dbReference>